<protein>
    <submittedName>
        <fullName evidence="2">Uncharacterized protein</fullName>
    </submittedName>
</protein>
<dbReference type="EMBL" id="ACFU01000004">
    <property type="protein sequence ID" value="EEF14758.1"/>
    <property type="molecule type" value="Genomic_DNA"/>
</dbReference>
<accession>B9CZK5</accession>
<keyword evidence="1" id="KW-0472">Membrane</keyword>
<dbReference type="Proteomes" id="UP000003082">
    <property type="component" value="Unassembled WGS sequence"/>
</dbReference>
<evidence type="ECO:0000313" key="2">
    <source>
        <dbReference type="EMBL" id="EEF14758.1"/>
    </source>
</evidence>
<dbReference type="AlphaFoldDB" id="B9CZK5"/>
<evidence type="ECO:0000256" key="1">
    <source>
        <dbReference type="SAM" id="Phobius"/>
    </source>
</evidence>
<reference evidence="2 3" key="1">
    <citation type="submission" date="2008-08" db="EMBL/GenBank/DDBJ databases">
        <authorList>
            <person name="Madupu R."/>
            <person name="Durkin A.S."/>
            <person name="Torralba M."/>
            <person name="Methe B."/>
            <person name="Sutton G.G."/>
            <person name="Strausberg R.L."/>
            <person name="Nelson K.E."/>
        </authorList>
    </citation>
    <scope>NUCLEOTIDE SEQUENCE [LARGE SCALE GENOMIC DNA]</scope>
    <source>
        <strain evidence="2 3">RM3267</strain>
    </source>
</reference>
<feature type="transmembrane region" description="Helical" evidence="1">
    <location>
        <begin position="7"/>
        <end position="28"/>
    </location>
</feature>
<evidence type="ECO:0000313" key="3">
    <source>
        <dbReference type="Proteomes" id="UP000003082"/>
    </source>
</evidence>
<sequence>MLSKYNFYFSAIHIVVFTLWIAYFYVFFRDNEFSGDPE</sequence>
<gene>
    <name evidence="2" type="ORF">CAMRE0001_0695</name>
</gene>
<comment type="caution">
    <text evidence="2">The sequence shown here is derived from an EMBL/GenBank/DDBJ whole genome shotgun (WGS) entry which is preliminary data.</text>
</comment>
<keyword evidence="1" id="KW-0812">Transmembrane</keyword>
<organism evidence="2 3">
    <name type="scientific">Campylobacter rectus RM3267</name>
    <dbReference type="NCBI Taxonomy" id="553218"/>
    <lineage>
        <taxon>Bacteria</taxon>
        <taxon>Pseudomonadati</taxon>
        <taxon>Campylobacterota</taxon>
        <taxon>Epsilonproteobacteria</taxon>
        <taxon>Campylobacterales</taxon>
        <taxon>Campylobacteraceae</taxon>
        <taxon>Campylobacter</taxon>
    </lineage>
</organism>
<name>B9CZK5_CAMRE</name>
<proteinExistence type="predicted"/>
<keyword evidence="1" id="KW-1133">Transmembrane helix</keyword>
<dbReference type="STRING" id="553218.CAMRE0001_0695"/>
<keyword evidence="3" id="KW-1185">Reference proteome</keyword>